<keyword evidence="3" id="KW-1185">Reference proteome</keyword>
<dbReference type="Gramene" id="OB02G20620.1">
    <property type="protein sequence ID" value="OB02G20620.1"/>
    <property type="gene ID" value="OB02G20620"/>
</dbReference>
<proteinExistence type="predicted"/>
<organism evidence="2">
    <name type="scientific">Oryza brachyantha</name>
    <name type="common">malo sina</name>
    <dbReference type="NCBI Taxonomy" id="4533"/>
    <lineage>
        <taxon>Eukaryota</taxon>
        <taxon>Viridiplantae</taxon>
        <taxon>Streptophyta</taxon>
        <taxon>Embryophyta</taxon>
        <taxon>Tracheophyta</taxon>
        <taxon>Spermatophyta</taxon>
        <taxon>Magnoliopsida</taxon>
        <taxon>Liliopsida</taxon>
        <taxon>Poales</taxon>
        <taxon>Poaceae</taxon>
        <taxon>BOP clade</taxon>
        <taxon>Oryzoideae</taxon>
        <taxon>Oryzeae</taxon>
        <taxon>Oryzinae</taxon>
        <taxon>Oryza</taxon>
    </lineage>
</organism>
<evidence type="ECO:0000313" key="2">
    <source>
        <dbReference type="EnsemblPlants" id="OB02G20620.1"/>
    </source>
</evidence>
<dbReference type="InterPro" id="IPR040299">
    <property type="entry name" value="RF2K-like"/>
</dbReference>
<dbReference type="HOGENOM" id="CLU_1051170_0_0_1"/>
<dbReference type="PANTHER" id="PTHR34938">
    <property type="entry name" value="PROTEIN FERTILITY RESTORER RF2, MITOCHONDRIAL"/>
    <property type="match status" value="1"/>
</dbReference>
<evidence type="ECO:0000313" key="3">
    <source>
        <dbReference type="Proteomes" id="UP000006038"/>
    </source>
</evidence>
<dbReference type="GO" id="GO:0010027">
    <property type="term" value="P:thylakoid membrane organization"/>
    <property type="evidence" value="ECO:0007669"/>
    <property type="project" value="TreeGrafter"/>
</dbReference>
<dbReference type="STRING" id="4533.J3LBP5"/>
<feature type="compositionally biased region" description="Polar residues" evidence="1">
    <location>
        <begin position="169"/>
        <end position="182"/>
    </location>
</feature>
<dbReference type="AlphaFoldDB" id="J3LBP5"/>
<evidence type="ECO:0000256" key="1">
    <source>
        <dbReference type="SAM" id="MobiDB-lite"/>
    </source>
</evidence>
<dbReference type="GO" id="GO:0009658">
    <property type="term" value="P:chloroplast organization"/>
    <property type="evidence" value="ECO:0007669"/>
    <property type="project" value="TreeGrafter"/>
</dbReference>
<reference evidence="2" key="1">
    <citation type="submission" date="2013-04" db="UniProtKB">
        <authorList>
            <consortium name="EnsemblPlants"/>
        </authorList>
    </citation>
    <scope>IDENTIFICATION</scope>
</reference>
<accession>J3LBP5</accession>
<dbReference type="GO" id="GO:0009507">
    <property type="term" value="C:chloroplast"/>
    <property type="evidence" value="ECO:0007669"/>
    <property type="project" value="TreeGrafter"/>
</dbReference>
<protein>
    <submittedName>
        <fullName evidence="2">Uncharacterized protein</fullName>
    </submittedName>
</protein>
<name>J3LBP5_ORYBR</name>
<dbReference type="EnsemblPlants" id="OB02G20620.1">
    <property type="protein sequence ID" value="OB02G20620.1"/>
    <property type="gene ID" value="OB02G20620"/>
</dbReference>
<sequence>MRTRCKSTVVLWGCYVAYLHMLLAGIPTSEWRLTMRPCVSSVGVLSMCMAMRAYNQAKSCTASQTQHGCVRVLAPRCKEDCTLVGMSSTFLKLQWCVKRIARWLGCHILKASSMSSYAISLPGAVTNHAPARRFGGSQFQTSQAVCISFKREVSAKAVLRQSIRCNATQTQSAQRKSSTATVKRSDPKGKTQAPKLDDGSGGFPPFRFGKGGGGGGGGGGGSNYFGGFLLFTCVLLLDYLKEFERNLSARRQRAGDDASNEMLQQ</sequence>
<dbReference type="eggNOG" id="ENOG502S1SV">
    <property type="taxonomic scope" value="Eukaryota"/>
</dbReference>
<feature type="region of interest" description="Disordered" evidence="1">
    <location>
        <begin position="169"/>
        <end position="214"/>
    </location>
</feature>
<dbReference type="PANTHER" id="PTHR34938:SF1">
    <property type="entry name" value="PROTEIN FERTILITY RESTORER RF2, MITOCHONDRIAL"/>
    <property type="match status" value="1"/>
</dbReference>
<dbReference type="Proteomes" id="UP000006038">
    <property type="component" value="Unassembled WGS sequence"/>
</dbReference>